<dbReference type="GO" id="GO:0005739">
    <property type="term" value="C:mitochondrion"/>
    <property type="evidence" value="ECO:0007669"/>
    <property type="project" value="TreeGrafter"/>
</dbReference>
<comment type="caution">
    <text evidence="8">The sequence shown here is derived from an EMBL/GenBank/DDBJ whole genome shotgun (WGS) entry which is preliminary data.</text>
</comment>
<dbReference type="Pfam" id="PF01327">
    <property type="entry name" value="Pep_deformylase"/>
    <property type="match status" value="1"/>
</dbReference>
<sequence length="223" mass="25182">MGRKVFRKKKVRAVDMHRLVYLGNAALRTVSRDVKDVMQIVPVVKAMKSIVVSSPSPQVGVNQRFFLMIESIPQGNVAFGLCNASSPCICRVVDDDTPFTYEAVINPVINSKSAAVTKDFEGCLSFPGYQGVVSRAEVIDVTYTTLDGRKIENRTLANLHARVFQHELDHLDGVMFLDKIDMSVRSPLIVVWRSSLLHRQTLIHDDEFRSRDYLDLQMLLKDD</sequence>
<proteinExistence type="inferred from homology"/>
<dbReference type="Gene3D" id="3.90.45.10">
    <property type="entry name" value="Peptide deformylase"/>
    <property type="match status" value="1"/>
</dbReference>
<organism evidence="8 9">
    <name type="scientific">Aphanomyces astaci</name>
    <name type="common">Crayfish plague agent</name>
    <dbReference type="NCBI Taxonomy" id="112090"/>
    <lineage>
        <taxon>Eukaryota</taxon>
        <taxon>Sar</taxon>
        <taxon>Stramenopiles</taxon>
        <taxon>Oomycota</taxon>
        <taxon>Saprolegniomycetes</taxon>
        <taxon>Saprolegniales</taxon>
        <taxon>Verrucalvaceae</taxon>
        <taxon>Aphanomyces</taxon>
    </lineage>
</organism>
<dbReference type="HAMAP" id="MF_00163">
    <property type="entry name" value="Pep_deformylase"/>
    <property type="match status" value="1"/>
</dbReference>
<keyword evidence="4 7" id="KW-0378">Hydrolase</keyword>
<evidence type="ECO:0000313" key="9">
    <source>
        <dbReference type="Proteomes" id="UP000285712"/>
    </source>
</evidence>
<dbReference type="Proteomes" id="UP000285712">
    <property type="component" value="Unassembled WGS sequence"/>
</dbReference>
<evidence type="ECO:0000256" key="2">
    <source>
        <dbReference type="ARBA" id="ARBA00012175"/>
    </source>
</evidence>
<dbReference type="SUPFAM" id="SSF56420">
    <property type="entry name" value="Peptide deformylase"/>
    <property type="match status" value="1"/>
</dbReference>
<evidence type="ECO:0000256" key="7">
    <source>
        <dbReference type="RuleBase" id="RU362111"/>
    </source>
</evidence>
<dbReference type="AlphaFoldDB" id="A0A3R6ZS44"/>
<dbReference type="EC" id="3.5.1.88" evidence="2 7"/>
<evidence type="ECO:0000256" key="6">
    <source>
        <dbReference type="ARBA" id="ARBA00037114"/>
    </source>
</evidence>
<dbReference type="EMBL" id="QUTG01002099">
    <property type="protein sequence ID" value="RHY97630.1"/>
    <property type="molecule type" value="Genomic_DNA"/>
</dbReference>
<dbReference type="PANTHER" id="PTHR10458:SF2">
    <property type="entry name" value="PEPTIDE DEFORMYLASE, MITOCHONDRIAL"/>
    <property type="match status" value="1"/>
</dbReference>
<keyword evidence="5 7" id="KW-0648">Protein biosynthesis</keyword>
<dbReference type="PRINTS" id="PR01576">
    <property type="entry name" value="PDEFORMYLASE"/>
</dbReference>
<comment type="catalytic activity">
    <reaction evidence="7">
        <text>N-terminal N-formyl-L-methionyl-[peptide] + H2O = N-terminal L-methionyl-[peptide] + formate</text>
        <dbReference type="Rhea" id="RHEA:24420"/>
        <dbReference type="Rhea" id="RHEA-COMP:10639"/>
        <dbReference type="Rhea" id="RHEA-COMP:10640"/>
        <dbReference type="ChEBI" id="CHEBI:15377"/>
        <dbReference type="ChEBI" id="CHEBI:15740"/>
        <dbReference type="ChEBI" id="CHEBI:49298"/>
        <dbReference type="ChEBI" id="CHEBI:64731"/>
        <dbReference type="EC" id="3.5.1.88"/>
    </reaction>
</comment>
<dbReference type="CDD" id="cd00487">
    <property type="entry name" value="Pep_deformylase"/>
    <property type="match status" value="1"/>
</dbReference>
<dbReference type="GO" id="GO:0046872">
    <property type="term" value="F:metal ion binding"/>
    <property type="evidence" value="ECO:0007669"/>
    <property type="project" value="UniProtKB-KW"/>
</dbReference>
<gene>
    <name evidence="8" type="ORF">DYB35_006698</name>
</gene>
<dbReference type="InterPro" id="IPR023635">
    <property type="entry name" value="Peptide_deformylase"/>
</dbReference>
<evidence type="ECO:0000313" key="8">
    <source>
        <dbReference type="EMBL" id="RHY97630.1"/>
    </source>
</evidence>
<dbReference type="InterPro" id="IPR036821">
    <property type="entry name" value="Peptide_deformylase_sf"/>
</dbReference>
<reference evidence="8 9" key="1">
    <citation type="submission" date="2018-08" db="EMBL/GenBank/DDBJ databases">
        <title>Aphanomyces genome sequencing and annotation.</title>
        <authorList>
            <person name="Minardi D."/>
            <person name="Oidtmann B."/>
            <person name="Van Der Giezen M."/>
            <person name="Studholme D.J."/>
        </authorList>
    </citation>
    <scope>NUCLEOTIDE SEQUENCE [LARGE SCALE GENOMIC DNA]</scope>
    <source>
        <strain evidence="8 9">Sv</strain>
    </source>
</reference>
<evidence type="ECO:0000256" key="4">
    <source>
        <dbReference type="ARBA" id="ARBA00022801"/>
    </source>
</evidence>
<keyword evidence="3 7" id="KW-0479">Metal-binding</keyword>
<name>A0A3R6ZS44_APHAT</name>
<evidence type="ECO:0000256" key="1">
    <source>
        <dbReference type="ARBA" id="ARBA00010759"/>
    </source>
</evidence>
<dbReference type="GO" id="GO:0006412">
    <property type="term" value="P:translation"/>
    <property type="evidence" value="ECO:0007669"/>
    <property type="project" value="UniProtKB-KW"/>
</dbReference>
<evidence type="ECO:0000256" key="3">
    <source>
        <dbReference type="ARBA" id="ARBA00022723"/>
    </source>
</evidence>
<evidence type="ECO:0000256" key="5">
    <source>
        <dbReference type="ARBA" id="ARBA00022917"/>
    </source>
</evidence>
<dbReference type="GO" id="GO:0042586">
    <property type="term" value="F:peptide deformylase activity"/>
    <property type="evidence" value="ECO:0007669"/>
    <property type="project" value="UniProtKB-EC"/>
</dbReference>
<dbReference type="PANTHER" id="PTHR10458">
    <property type="entry name" value="PEPTIDE DEFORMYLASE"/>
    <property type="match status" value="1"/>
</dbReference>
<accession>A0A3R6ZS44</accession>
<comment type="similarity">
    <text evidence="1 7">Belongs to the polypeptide deformylase family.</text>
</comment>
<dbReference type="VEuPathDB" id="FungiDB:H257_05047"/>
<comment type="function">
    <text evidence="6 7">Removes the formyl group from the N-terminal Met of newly synthesized proteins.</text>
</comment>
<protein>
    <recommendedName>
        <fullName evidence="2 7">Peptide deformylase</fullName>
        <ecNumber evidence="2 7">3.5.1.88</ecNumber>
    </recommendedName>
</protein>